<sequence length="88" mass="9873">MLCRDVRGDLLFAISVMPLRRSTLTLATLVHLTRLLVAPPMPWFRSSRLRPCVLRSFHGPGPRSGAASPVLPSSRAHRRAFRWLGVTK</sequence>
<evidence type="ECO:0000313" key="2">
    <source>
        <dbReference type="Proteomes" id="UP000756921"/>
    </source>
</evidence>
<proteinExistence type="predicted"/>
<dbReference type="OrthoDB" id="10423443at2759"/>
<reference evidence="1" key="1">
    <citation type="journal article" date="2020" name="Mol. Plant Microbe Interact.">
        <title>Genome Sequence of the Biocontrol Agent Coniothyrium minitans strain Conio (IMI 134523).</title>
        <authorList>
            <person name="Patel D."/>
            <person name="Shittu T.A."/>
            <person name="Baroncelli R."/>
            <person name="Muthumeenakshi S."/>
            <person name="Osborne T.H."/>
            <person name="Janganan T.K."/>
            <person name="Sreenivasaprasad S."/>
        </authorList>
    </citation>
    <scope>NUCLEOTIDE SEQUENCE</scope>
    <source>
        <strain evidence="1">Conio</strain>
    </source>
</reference>
<dbReference type="EMBL" id="WJXW01000001">
    <property type="protein sequence ID" value="KAF9741357.1"/>
    <property type="molecule type" value="Genomic_DNA"/>
</dbReference>
<organism evidence="1 2">
    <name type="scientific">Paraphaeosphaeria minitans</name>
    <dbReference type="NCBI Taxonomy" id="565426"/>
    <lineage>
        <taxon>Eukaryota</taxon>
        <taxon>Fungi</taxon>
        <taxon>Dikarya</taxon>
        <taxon>Ascomycota</taxon>
        <taxon>Pezizomycotina</taxon>
        <taxon>Dothideomycetes</taxon>
        <taxon>Pleosporomycetidae</taxon>
        <taxon>Pleosporales</taxon>
        <taxon>Massarineae</taxon>
        <taxon>Didymosphaeriaceae</taxon>
        <taxon>Paraphaeosphaeria</taxon>
    </lineage>
</organism>
<name>A0A9P6GT39_9PLEO</name>
<keyword evidence="2" id="KW-1185">Reference proteome</keyword>
<dbReference type="AlphaFoldDB" id="A0A9P6GT39"/>
<protein>
    <submittedName>
        <fullName evidence="1">Uncharacterized protein</fullName>
    </submittedName>
</protein>
<gene>
    <name evidence="1" type="ORF">PMIN01_00896</name>
</gene>
<comment type="caution">
    <text evidence="1">The sequence shown here is derived from an EMBL/GenBank/DDBJ whole genome shotgun (WGS) entry which is preliminary data.</text>
</comment>
<dbReference type="Proteomes" id="UP000756921">
    <property type="component" value="Unassembled WGS sequence"/>
</dbReference>
<accession>A0A9P6GT39</accession>
<evidence type="ECO:0000313" key="1">
    <source>
        <dbReference type="EMBL" id="KAF9741357.1"/>
    </source>
</evidence>